<dbReference type="HOGENOM" id="CLU_039613_8_2_6"/>
<keyword evidence="2" id="KW-0805">Transcription regulation</keyword>
<dbReference type="Gene3D" id="3.40.190.290">
    <property type="match status" value="1"/>
</dbReference>
<dbReference type="Gene3D" id="1.10.10.10">
    <property type="entry name" value="Winged helix-like DNA-binding domain superfamily/Winged helix DNA-binding domain"/>
    <property type="match status" value="1"/>
</dbReference>
<reference evidence="6 7" key="1">
    <citation type="journal article" date="2014" name="ISME J.">
        <title>Ecophysiology of Thioploca ingrica as revealed by the complete genome sequence supplemented with proteomic evidence.</title>
        <authorList>
            <person name="Kojima H."/>
            <person name="Ogura Y."/>
            <person name="Yamamoto N."/>
            <person name="Togashi T."/>
            <person name="Mori H."/>
            <person name="Watanabe T."/>
            <person name="Nemoto F."/>
            <person name="Kurokawa K."/>
            <person name="Hayashi T."/>
            <person name="Fukui M."/>
        </authorList>
    </citation>
    <scope>NUCLEOTIDE SEQUENCE [LARGE SCALE GENOMIC DNA]</scope>
</reference>
<gene>
    <name evidence="6" type="ORF">THII_0657</name>
</gene>
<keyword evidence="3" id="KW-0238">DNA-binding</keyword>
<evidence type="ECO:0000313" key="6">
    <source>
        <dbReference type="EMBL" id="BAP54954.1"/>
    </source>
</evidence>
<evidence type="ECO:0000256" key="4">
    <source>
        <dbReference type="ARBA" id="ARBA00023163"/>
    </source>
</evidence>
<dbReference type="KEGG" id="tig:THII_0657"/>
<feature type="domain" description="HTH lysR-type" evidence="5">
    <location>
        <begin position="1"/>
        <end position="58"/>
    </location>
</feature>
<protein>
    <submittedName>
        <fullName evidence="6">Transcriptional regulator, LysR family protein</fullName>
    </submittedName>
</protein>
<dbReference type="Pfam" id="PF00126">
    <property type="entry name" value="HTH_1"/>
    <property type="match status" value="1"/>
</dbReference>
<evidence type="ECO:0000256" key="2">
    <source>
        <dbReference type="ARBA" id="ARBA00023015"/>
    </source>
</evidence>
<proteinExistence type="inferred from homology"/>
<dbReference type="PROSITE" id="PS50931">
    <property type="entry name" value="HTH_LYSR"/>
    <property type="match status" value="1"/>
</dbReference>
<dbReference type="GO" id="GO:0003700">
    <property type="term" value="F:DNA-binding transcription factor activity"/>
    <property type="evidence" value="ECO:0007669"/>
    <property type="project" value="InterPro"/>
</dbReference>
<dbReference type="PANTHER" id="PTHR30579:SF8">
    <property type="entry name" value="HTH-TYPE TRANSCRIPTIONAL REGULATOR HDFR"/>
    <property type="match status" value="1"/>
</dbReference>
<name>A0A090ADP4_9GAMM</name>
<dbReference type="STRING" id="40754.THII_0657"/>
<organism evidence="6 7">
    <name type="scientific">Thioploca ingrica</name>
    <dbReference type="NCBI Taxonomy" id="40754"/>
    <lineage>
        <taxon>Bacteria</taxon>
        <taxon>Pseudomonadati</taxon>
        <taxon>Pseudomonadota</taxon>
        <taxon>Gammaproteobacteria</taxon>
        <taxon>Thiotrichales</taxon>
        <taxon>Thiotrichaceae</taxon>
        <taxon>Thioploca</taxon>
    </lineage>
</organism>
<dbReference type="Pfam" id="PF03466">
    <property type="entry name" value="LysR_substrate"/>
    <property type="match status" value="1"/>
</dbReference>
<dbReference type="OrthoDB" id="9786526at2"/>
<dbReference type="AlphaFoldDB" id="A0A090ADP4"/>
<dbReference type="EMBL" id="AP014633">
    <property type="protein sequence ID" value="BAP54954.1"/>
    <property type="molecule type" value="Genomic_DNA"/>
</dbReference>
<dbReference type="InterPro" id="IPR000847">
    <property type="entry name" value="LysR_HTH_N"/>
</dbReference>
<evidence type="ECO:0000259" key="5">
    <source>
        <dbReference type="PROSITE" id="PS50931"/>
    </source>
</evidence>
<dbReference type="InterPro" id="IPR036388">
    <property type="entry name" value="WH-like_DNA-bd_sf"/>
</dbReference>
<dbReference type="InterPro" id="IPR050176">
    <property type="entry name" value="LTTR"/>
</dbReference>
<comment type="similarity">
    <text evidence="1">Belongs to the LysR transcriptional regulatory family.</text>
</comment>
<keyword evidence="7" id="KW-1185">Reference proteome</keyword>
<dbReference type="InterPro" id="IPR036390">
    <property type="entry name" value="WH_DNA-bd_sf"/>
</dbReference>
<dbReference type="GO" id="GO:0003677">
    <property type="term" value="F:DNA binding"/>
    <property type="evidence" value="ECO:0007669"/>
    <property type="project" value="UniProtKB-KW"/>
</dbReference>
<accession>A0A090ADP4</accession>
<evidence type="ECO:0000256" key="1">
    <source>
        <dbReference type="ARBA" id="ARBA00009437"/>
    </source>
</evidence>
<dbReference type="FunFam" id="1.10.10.10:FF:000001">
    <property type="entry name" value="LysR family transcriptional regulator"/>
    <property type="match status" value="1"/>
</dbReference>
<evidence type="ECO:0000313" key="7">
    <source>
        <dbReference type="Proteomes" id="UP000031623"/>
    </source>
</evidence>
<dbReference type="Proteomes" id="UP000031623">
    <property type="component" value="Chromosome"/>
</dbReference>
<keyword evidence="4" id="KW-0804">Transcription</keyword>
<dbReference type="InterPro" id="IPR005119">
    <property type="entry name" value="LysR_subst-bd"/>
</dbReference>
<dbReference type="SUPFAM" id="SSF53850">
    <property type="entry name" value="Periplasmic binding protein-like II"/>
    <property type="match status" value="1"/>
</dbReference>
<dbReference type="PRINTS" id="PR00039">
    <property type="entry name" value="HTHLYSR"/>
</dbReference>
<sequence>MDIDLLKTFLEVERTRHFGRAANNLYLTQSAVSARIRLLEETLGVALFTRHRNNIQLTKKGERLVKHARAILSAWEQACQDLALDDEVQHTLLRVGGIFSLWEVILQDWIHTLYQHISPLTIQTEVENLEWLLRKLSAGVLDISFLFDPPPVLEIITREVSQVKLLLVSSQPRLSVEQALSENYVLVDWGTRFATFHAQLFPHSPPPIARMALGSLALAFIRHRSGSSYLPQRMCQTLLDQEQLFLVAEAPILDHKVYALYTPQNIQLNLIENVLSYFKPIMESYSVQSLYLEQ</sequence>
<dbReference type="PANTHER" id="PTHR30579">
    <property type="entry name" value="TRANSCRIPTIONAL REGULATOR"/>
    <property type="match status" value="1"/>
</dbReference>
<dbReference type="SUPFAM" id="SSF46785">
    <property type="entry name" value="Winged helix' DNA-binding domain"/>
    <property type="match status" value="1"/>
</dbReference>
<evidence type="ECO:0000256" key="3">
    <source>
        <dbReference type="ARBA" id="ARBA00023125"/>
    </source>
</evidence>